<dbReference type="Proteomes" id="UP000032336">
    <property type="component" value="Unassembled WGS sequence"/>
</dbReference>
<evidence type="ECO:0000313" key="2">
    <source>
        <dbReference type="Proteomes" id="UP000032336"/>
    </source>
</evidence>
<gene>
    <name evidence="1" type="ORF">FEAC_14060</name>
</gene>
<name>A0A0D8FVC5_9ACTN</name>
<reference evidence="1 2" key="1">
    <citation type="submission" date="2015-01" db="EMBL/GenBank/DDBJ databases">
        <title>Draft genome of the acidophilic iron oxidizer Ferrimicrobium acidiphilum strain T23.</title>
        <authorList>
            <person name="Poehlein A."/>
            <person name="Eisen S."/>
            <person name="Schloemann M."/>
            <person name="Johnson B.D."/>
            <person name="Daniel R."/>
            <person name="Muehling M."/>
        </authorList>
    </citation>
    <scope>NUCLEOTIDE SEQUENCE [LARGE SCALE GENOMIC DNA]</scope>
    <source>
        <strain evidence="1 2">T23</strain>
    </source>
</reference>
<dbReference type="EMBL" id="JXUW01000010">
    <property type="protein sequence ID" value="KJE76904.1"/>
    <property type="molecule type" value="Genomic_DNA"/>
</dbReference>
<organism evidence="1 2">
    <name type="scientific">Ferrimicrobium acidiphilum DSM 19497</name>
    <dbReference type="NCBI Taxonomy" id="1121877"/>
    <lineage>
        <taxon>Bacteria</taxon>
        <taxon>Bacillati</taxon>
        <taxon>Actinomycetota</taxon>
        <taxon>Acidimicrobiia</taxon>
        <taxon>Acidimicrobiales</taxon>
        <taxon>Acidimicrobiaceae</taxon>
        <taxon>Ferrimicrobium</taxon>
    </lineage>
</organism>
<comment type="caution">
    <text evidence="1">The sequence shown here is derived from an EMBL/GenBank/DDBJ whole genome shotgun (WGS) entry which is preliminary data.</text>
</comment>
<sequence>MPVAPTWFDRDLPVLEAVIELFEERGLAGFTGAQVAERCGKEPNDVFVALSALKDEYVFLETTLPGLTADSQWITGVTALARQAVGQWPSLDTYADRFMAALQQAAYHESDPAKQSKIRSAADSVAGIGRDILVTVLSNVLSGAIGRL</sequence>
<keyword evidence="2" id="KW-1185">Reference proteome</keyword>
<protein>
    <submittedName>
        <fullName evidence="1">Uncharacterized protein</fullName>
    </submittedName>
</protein>
<accession>A0A0D8FVC5</accession>
<evidence type="ECO:0000313" key="1">
    <source>
        <dbReference type="EMBL" id="KJE76904.1"/>
    </source>
</evidence>
<dbReference type="AlphaFoldDB" id="A0A0D8FVC5"/>
<proteinExistence type="predicted"/>
<dbReference type="eggNOG" id="ENOG5033ICI">
    <property type="taxonomic scope" value="Bacteria"/>
</dbReference>